<dbReference type="STRING" id="395493.BegalDRAFT_2807"/>
<organism evidence="5 6">
    <name type="scientific">Beggiatoa alba B18LD</name>
    <dbReference type="NCBI Taxonomy" id="395493"/>
    <lineage>
        <taxon>Bacteria</taxon>
        <taxon>Pseudomonadati</taxon>
        <taxon>Pseudomonadota</taxon>
        <taxon>Gammaproteobacteria</taxon>
        <taxon>Thiotrichales</taxon>
        <taxon>Thiotrichaceae</taxon>
        <taxon>Beggiatoa</taxon>
    </lineage>
</organism>
<protein>
    <recommendedName>
        <fullName evidence="3 4">BACON domain-containing protein</fullName>
    </recommendedName>
</protein>
<evidence type="ECO:0000256" key="2">
    <source>
        <dbReference type="SAM" id="SignalP"/>
    </source>
</evidence>
<gene>
    <name evidence="5" type="ORF">BegalDRAFT_2807</name>
</gene>
<dbReference type="AlphaFoldDB" id="I3CJ49"/>
<evidence type="ECO:0000259" key="4">
    <source>
        <dbReference type="Pfam" id="PF19190"/>
    </source>
</evidence>
<dbReference type="EMBL" id="JH600070">
    <property type="protein sequence ID" value="EIJ43642.1"/>
    <property type="molecule type" value="Genomic_DNA"/>
</dbReference>
<feature type="region of interest" description="Disordered" evidence="1">
    <location>
        <begin position="94"/>
        <end position="136"/>
    </location>
</feature>
<name>I3CJ49_9GAMM</name>
<dbReference type="Pfam" id="PF13004">
    <property type="entry name" value="BACON"/>
    <property type="match status" value="1"/>
</dbReference>
<dbReference type="InterPro" id="IPR013783">
    <property type="entry name" value="Ig-like_fold"/>
</dbReference>
<dbReference type="HOGENOM" id="CLU_506871_0_0_6"/>
<proteinExistence type="predicted"/>
<dbReference type="Gene3D" id="2.60.40.10">
    <property type="entry name" value="Immunoglobulins"/>
    <property type="match status" value="2"/>
</dbReference>
<dbReference type="Pfam" id="PF19190">
    <property type="entry name" value="BACON_2"/>
    <property type="match status" value="1"/>
</dbReference>
<reference evidence="5 6" key="1">
    <citation type="submission" date="2011-11" db="EMBL/GenBank/DDBJ databases">
        <title>Improved High-Quality Draft sequence of Beggiatoa alba B18lD.</title>
        <authorList>
            <consortium name="US DOE Joint Genome Institute"/>
            <person name="Lucas S."/>
            <person name="Han J."/>
            <person name="Lapidus A."/>
            <person name="Cheng J.-F."/>
            <person name="Goodwin L."/>
            <person name="Pitluck S."/>
            <person name="Peters L."/>
            <person name="Mikhailova N."/>
            <person name="Held B."/>
            <person name="Detter J.C."/>
            <person name="Han C."/>
            <person name="Tapia R."/>
            <person name="Land M."/>
            <person name="Hauser L."/>
            <person name="Kyrpides N."/>
            <person name="Ivanova N."/>
            <person name="Pagani I."/>
            <person name="Samuel K."/>
            <person name="Teske A."/>
            <person name="Mueller J."/>
            <person name="Woyke T."/>
        </authorList>
    </citation>
    <scope>NUCLEOTIDE SEQUENCE [LARGE SCALE GENOMIC DNA]</scope>
    <source>
        <strain evidence="5 6">B18LD</strain>
    </source>
</reference>
<evidence type="ECO:0000313" key="6">
    <source>
        <dbReference type="Proteomes" id="UP000005744"/>
    </source>
</evidence>
<dbReference type="Proteomes" id="UP000005744">
    <property type="component" value="Unassembled WGS sequence"/>
</dbReference>
<feature type="chain" id="PRO_5003668886" description="BACON domain-containing protein" evidence="2">
    <location>
        <begin position="29"/>
        <end position="537"/>
    </location>
</feature>
<feature type="domain" description="BACON" evidence="3">
    <location>
        <begin position="303"/>
        <end position="354"/>
    </location>
</feature>
<evidence type="ECO:0000259" key="3">
    <source>
        <dbReference type="Pfam" id="PF13004"/>
    </source>
</evidence>
<dbReference type="CDD" id="cd14948">
    <property type="entry name" value="BACON"/>
    <property type="match status" value="2"/>
</dbReference>
<dbReference type="InterPro" id="IPR024361">
    <property type="entry name" value="BACON"/>
</dbReference>
<accession>I3CJ49</accession>
<keyword evidence="6" id="KW-1185">Reference proteome</keyword>
<evidence type="ECO:0000256" key="1">
    <source>
        <dbReference type="SAM" id="MobiDB-lite"/>
    </source>
</evidence>
<keyword evidence="2" id="KW-0732">Signal</keyword>
<feature type="signal peptide" evidence="2">
    <location>
        <begin position="1"/>
        <end position="28"/>
    </location>
</feature>
<sequence length="537" mass="55044">MRSAALQQSLYLLLIILGVFSSHTTALGETSTSVQTTVCVNGVCTTDGSSSSTGSNVTTNTGQLTTCAGDACVNIGSGNVTTCAGSTCVNQNTNTTTSPTTGNTSTTTSGSTTTTSTSSSGNTSTSGSTTTTSSSTTELCGQYDAIYSVTTTRLTMFVALPSQNPLNGQSTGIMEVIKVLLRYDAQKNMFVLASNPQLVTIDFNSNCPVASISTDGKFINIPRLGITAIVNFFGKKIETSVVFYQATLKWQETETVPSFTVDSVTTLVSSCAYTLSPSVSSDIPASGATGLSISLGATTSNCAWTASSNVSWITLDKLNGQGSTELTFSVDANTSTSPRTGTLIIAGQTISITQLGMEETACSYSISPTSIDIDSTGVAALPITVTASASHCSWSASSNETWISTSDLTGQGSAQVTLGVSMNMTSTARTGTVNIAGEILSVRQTGIASQYCTNGNANINNVVNVCINGNCSPSGVKIQCNSSSCQWCNASNSCGNITYNGSTPITGGAINCTNGQCSYSVSSGYGSMSGSFTCRNQ</sequence>
<evidence type="ECO:0000313" key="5">
    <source>
        <dbReference type="EMBL" id="EIJ43642.1"/>
    </source>
</evidence>
<feature type="domain" description="BACON" evidence="4">
    <location>
        <begin position="365"/>
        <end position="440"/>
    </location>
</feature>